<proteinExistence type="predicted"/>
<keyword evidence="2" id="KW-1185">Reference proteome</keyword>
<dbReference type="RefSeq" id="WP_343785790.1">
    <property type="nucleotide sequence ID" value="NZ_BAAAFH010000007.1"/>
</dbReference>
<comment type="caution">
    <text evidence="1">The sequence shown here is derived from an EMBL/GenBank/DDBJ whole genome shotgun (WGS) entry which is preliminary data.</text>
</comment>
<dbReference type="Proteomes" id="UP001501126">
    <property type="component" value="Unassembled WGS sequence"/>
</dbReference>
<sequence length="124" mass="14246">MKKYIPVLLLIVLITSCDIRVHVDKIVQNDSSYDIRLELKGGKNLVIPKNKQTVVEIDQKFAEEVKEDYSSCHYTSIESVVILSENGALSLDKDLLNKFNWRYSKVEKRKGECVFTISDSDISY</sequence>
<evidence type="ECO:0008006" key="3">
    <source>
        <dbReference type="Google" id="ProtNLM"/>
    </source>
</evidence>
<gene>
    <name evidence="1" type="ORF">GCM10009118_12770</name>
</gene>
<accession>A0ABN1MPM3</accession>
<reference evidence="1 2" key="1">
    <citation type="journal article" date="2019" name="Int. J. Syst. Evol. Microbiol.">
        <title>The Global Catalogue of Microorganisms (GCM) 10K type strain sequencing project: providing services to taxonomists for standard genome sequencing and annotation.</title>
        <authorList>
            <consortium name="The Broad Institute Genomics Platform"/>
            <consortium name="The Broad Institute Genome Sequencing Center for Infectious Disease"/>
            <person name="Wu L."/>
            <person name="Ma J."/>
        </authorList>
    </citation>
    <scope>NUCLEOTIDE SEQUENCE [LARGE SCALE GENOMIC DNA]</scope>
    <source>
        <strain evidence="1 2">JCM 16083</strain>
    </source>
</reference>
<dbReference type="PROSITE" id="PS51257">
    <property type="entry name" value="PROKAR_LIPOPROTEIN"/>
    <property type="match status" value="1"/>
</dbReference>
<protein>
    <recommendedName>
        <fullName evidence="3">Lipoprotein</fullName>
    </recommendedName>
</protein>
<evidence type="ECO:0000313" key="2">
    <source>
        <dbReference type="Proteomes" id="UP001501126"/>
    </source>
</evidence>
<organism evidence="1 2">
    <name type="scientific">Wandonia haliotis</name>
    <dbReference type="NCBI Taxonomy" id="574963"/>
    <lineage>
        <taxon>Bacteria</taxon>
        <taxon>Pseudomonadati</taxon>
        <taxon>Bacteroidota</taxon>
        <taxon>Flavobacteriia</taxon>
        <taxon>Flavobacteriales</taxon>
        <taxon>Crocinitomicaceae</taxon>
        <taxon>Wandonia</taxon>
    </lineage>
</organism>
<dbReference type="EMBL" id="BAAAFH010000007">
    <property type="protein sequence ID" value="GAA0874869.1"/>
    <property type="molecule type" value="Genomic_DNA"/>
</dbReference>
<evidence type="ECO:0000313" key="1">
    <source>
        <dbReference type="EMBL" id="GAA0874869.1"/>
    </source>
</evidence>
<name>A0ABN1MPM3_9FLAO</name>